<evidence type="ECO:0000259" key="3">
    <source>
        <dbReference type="PROSITE" id="PS50801"/>
    </source>
</evidence>
<gene>
    <name evidence="4" type="ORF">CH360_18365</name>
    <name evidence="5" type="ORF">CH373_18275</name>
</gene>
<proteinExistence type="inferred from homology"/>
<comment type="similarity">
    <text evidence="1 2">Belongs to the anti-sigma-factor antagonist family.</text>
</comment>
<comment type="caution">
    <text evidence="5">The sequence shown here is derived from an EMBL/GenBank/DDBJ whole genome shotgun (WGS) entry which is preliminary data.</text>
</comment>
<evidence type="ECO:0000256" key="1">
    <source>
        <dbReference type="ARBA" id="ARBA00009013"/>
    </source>
</evidence>
<organism evidence="5 7">
    <name type="scientific">Leptospira perolatii</name>
    <dbReference type="NCBI Taxonomy" id="2023191"/>
    <lineage>
        <taxon>Bacteria</taxon>
        <taxon>Pseudomonadati</taxon>
        <taxon>Spirochaetota</taxon>
        <taxon>Spirochaetia</taxon>
        <taxon>Leptospirales</taxon>
        <taxon>Leptospiraceae</taxon>
        <taxon>Leptospira</taxon>
    </lineage>
</organism>
<dbReference type="CDD" id="cd07043">
    <property type="entry name" value="STAS_anti-anti-sigma_factors"/>
    <property type="match status" value="1"/>
</dbReference>
<evidence type="ECO:0000313" key="4">
    <source>
        <dbReference type="EMBL" id="PJZ68025.1"/>
    </source>
</evidence>
<sequence>MAALTFNEKQEGKRLVLHITGEIDAKTAPELKLKLESAVGNGLVNIICDCSGLDYIASAGIGVLNSIQKFLKEKSGEIVFTNVKKEIRDTMDLMYLTKKVRLFNTLQEALAAL</sequence>
<dbReference type="EMBL" id="NPDZ01000026">
    <property type="protein sequence ID" value="PJZ71666.1"/>
    <property type="molecule type" value="Genomic_DNA"/>
</dbReference>
<protein>
    <recommendedName>
        <fullName evidence="2">Anti-sigma factor antagonist</fullName>
    </recommendedName>
</protein>
<feature type="domain" description="STAS" evidence="3">
    <location>
        <begin position="15"/>
        <end position="113"/>
    </location>
</feature>
<dbReference type="PROSITE" id="PS50801">
    <property type="entry name" value="STAS"/>
    <property type="match status" value="1"/>
</dbReference>
<dbReference type="OrthoDB" id="336934at2"/>
<dbReference type="Pfam" id="PF01740">
    <property type="entry name" value="STAS"/>
    <property type="match status" value="1"/>
</dbReference>
<evidence type="ECO:0000313" key="6">
    <source>
        <dbReference type="Proteomes" id="UP000231962"/>
    </source>
</evidence>
<dbReference type="Proteomes" id="UP000231990">
    <property type="component" value="Unassembled WGS sequence"/>
</dbReference>
<evidence type="ECO:0000256" key="2">
    <source>
        <dbReference type="RuleBase" id="RU003749"/>
    </source>
</evidence>
<accession>A0A2M9ZHX8</accession>
<keyword evidence="6" id="KW-1185">Reference proteome</keyword>
<dbReference type="EMBL" id="NPDY01000041">
    <property type="protein sequence ID" value="PJZ68025.1"/>
    <property type="molecule type" value="Genomic_DNA"/>
</dbReference>
<dbReference type="GO" id="GO:0043856">
    <property type="term" value="F:anti-sigma factor antagonist activity"/>
    <property type="evidence" value="ECO:0007669"/>
    <property type="project" value="InterPro"/>
</dbReference>
<dbReference type="InterPro" id="IPR003658">
    <property type="entry name" value="Anti-sigma_ant"/>
</dbReference>
<dbReference type="InterPro" id="IPR002645">
    <property type="entry name" value="STAS_dom"/>
</dbReference>
<evidence type="ECO:0000313" key="5">
    <source>
        <dbReference type="EMBL" id="PJZ71666.1"/>
    </source>
</evidence>
<evidence type="ECO:0000313" key="7">
    <source>
        <dbReference type="Proteomes" id="UP000231990"/>
    </source>
</evidence>
<name>A0A2M9ZHX8_9LEPT</name>
<dbReference type="InterPro" id="IPR036513">
    <property type="entry name" value="STAS_dom_sf"/>
</dbReference>
<dbReference type="Gene3D" id="3.30.750.24">
    <property type="entry name" value="STAS domain"/>
    <property type="match status" value="1"/>
</dbReference>
<dbReference type="SUPFAM" id="SSF52091">
    <property type="entry name" value="SpoIIaa-like"/>
    <property type="match status" value="1"/>
</dbReference>
<dbReference type="AlphaFoldDB" id="A0A2M9ZHX8"/>
<reference evidence="6 7" key="1">
    <citation type="submission" date="2017-07" db="EMBL/GenBank/DDBJ databases">
        <title>Leptospira spp. isolated from tropical soils.</title>
        <authorList>
            <person name="Thibeaux R."/>
            <person name="Iraola G."/>
            <person name="Ferres I."/>
            <person name="Bierque E."/>
            <person name="Girault D."/>
            <person name="Soupe-Gilbert M.-E."/>
            <person name="Picardeau M."/>
            <person name="Goarant C."/>
        </authorList>
    </citation>
    <scope>NUCLEOTIDE SEQUENCE [LARGE SCALE GENOMIC DNA]</scope>
    <source>
        <strain evidence="5 7">FH1-B-B1</strain>
        <strain evidence="4 6">FH1-B-C1</strain>
    </source>
</reference>
<dbReference type="Proteomes" id="UP000231962">
    <property type="component" value="Unassembled WGS sequence"/>
</dbReference>
<dbReference type="RefSeq" id="WP_100715555.1">
    <property type="nucleotide sequence ID" value="NZ_NPDY01000041.1"/>
</dbReference>
<dbReference type="PANTHER" id="PTHR33495">
    <property type="entry name" value="ANTI-SIGMA FACTOR ANTAGONIST TM_1081-RELATED-RELATED"/>
    <property type="match status" value="1"/>
</dbReference>
<dbReference type="NCBIfam" id="TIGR00377">
    <property type="entry name" value="ant_ant_sig"/>
    <property type="match status" value="1"/>
</dbReference>